<reference evidence="5" key="1">
    <citation type="journal article" date="2019" name="Int. J. Syst. Evol. Microbiol.">
        <title>The Global Catalogue of Microorganisms (GCM) 10K type strain sequencing project: providing services to taxonomists for standard genome sequencing and annotation.</title>
        <authorList>
            <consortium name="The Broad Institute Genomics Platform"/>
            <consortium name="The Broad Institute Genome Sequencing Center for Infectious Disease"/>
            <person name="Wu L."/>
            <person name="Ma J."/>
        </authorList>
    </citation>
    <scope>NUCLEOTIDE SEQUENCE [LARGE SCALE GENOMIC DNA]</scope>
    <source>
        <strain evidence="5">CCUG 60898</strain>
    </source>
</reference>
<dbReference type="Pfam" id="PF05569">
    <property type="entry name" value="Peptidase_M56"/>
    <property type="match status" value="1"/>
</dbReference>
<dbReference type="PANTHER" id="PTHR34978">
    <property type="entry name" value="POSSIBLE SENSOR-TRANSDUCER PROTEIN BLAR"/>
    <property type="match status" value="1"/>
</dbReference>
<feature type="transmembrane region" description="Helical" evidence="1">
    <location>
        <begin position="92"/>
        <end position="112"/>
    </location>
</feature>
<dbReference type="InterPro" id="IPR037682">
    <property type="entry name" value="TonB_C"/>
</dbReference>
<feature type="transmembrane region" description="Helical" evidence="1">
    <location>
        <begin position="6"/>
        <end position="23"/>
    </location>
</feature>
<proteinExistence type="predicted"/>
<dbReference type="Proteomes" id="UP001597100">
    <property type="component" value="Unassembled WGS sequence"/>
</dbReference>
<dbReference type="RefSeq" id="WP_380739959.1">
    <property type="nucleotide sequence ID" value="NZ_JBHTJP010000035.1"/>
</dbReference>
<dbReference type="Pfam" id="PF03544">
    <property type="entry name" value="TonB_C"/>
    <property type="match status" value="1"/>
</dbReference>
<keyword evidence="1" id="KW-1133">Transmembrane helix</keyword>
<sequence length="499" mass="56255">MTQYILQLILFQLVFLLVYEFLLKKETFFNYNRAYLLLTTVLAGILPFLKFGFLREAIPAEAMVMLPEVVIGESNKLISTSSSAAIENSFEVSWWLVTYLGGVMVSLILFLVKFRSLLKLYRFKSIRLNENTRLVEVPDSTIACTFYNTIFLGDKIKEERDQILSHELVHVKQKHTVDLLFFEILKIVIWFNPLIYIYQSLISTLHEFIADAGVVKKVEKQEYFQQLLNTAFNTRDISFINQFFNHSIIKKRIIMLQKSRSTGISKFKFLIIVPLMLAMLTYVSCAQENSVSVSENDLDPTAGSGVLSIKVTDLKNQTSEEKSKVETAVATLKAGDVYEKVLITDGVKTIEFTIDPDTGKERIMVKNNSGEKSSVKGTSKDLVAFSEINEVPVYPGCEGLTTNEDRKACFSENIAAHVSSNFNIKIGKELGLTSINRVFVQFKINIDGSIEVVKANAPHEALEAEAVRVVNELPQMKPGKNNGEEVAVLYTLPISFVVN</sequence>
<dbReference type="InterPro" id="IPR008756">
    <property type="entry name" value="Peptidase_M56"/>
</dbReference>
<evidence type="ECO:0000259" key="3">
    <source>
        <dbReference type="Pfam" id="PF05569"/>
    </source>
</evidence>
<gene>
    <name evidence="4" type="ORF">ACFQ1G_12260</name>
</gene>
<dbReference type="CDD" id="cd07341">
    <property type="entry name" value="M56_BlaR1_MecR1_like"/>
    <property type="match status" value="1"/>
</dbReference>
<keyword evidence="1" id="KW-0812">Transmembrane</keyword>
<name>A0ABW3IHS8_9FLAO</name>
<evidence type="ECO:0000259" key="2">
    <source>
        <dbReference type="Pfam" id="PF03544"/>
    </source>
</evidence>
<dbReference type="Gene3D" id="3.30.1150.10">
    <property type="match status" value="1"/>
</dbReference>
<evidence type="ECO:0000256" key="1">
    <source>
        <dbReference type="SAM" id="Phobius"/>
    </source>
</evidence>
<feature type="transmembrane region" description="Helical" evidence="1">
    <location>
        <begin position="35"/>
        <end position="53"/>
    </location>
</feature>
<keyword evidence="1" id="KW-0472">Membrane</keyword>
<protein>
    <submittedName>
        <fullName evidence="4">M56 family metallopeptidase</fullName>
    </submittedName>
</protein>
<keyword evidence="5" id="KW-1185">Reference proteome</keyword>
<feature type="domain" description="TonB C-terminal" evidence="2">
    <location>
        <begin position="437"/>
        <end position="497"/>
    </location>
</feature>
<feature type="domain" description="Peptidase M56" evidence="3">
    <location>
        <begin position="157"/>
        <end position="256"/>
    </location>
</feature>
<accession>A0ABW3IHS8</accession>
<dbReference type="EMBL" id="JBHTJP010000035">
    <property type="protein sequence ID" value="MFD0977569.1"/>
    <property type="molecule type" value="Genomic_DNA"/>
</dbReference>
<dbReference type="PANTHER" id="PTHR34978:SF3">
    <property type="entry name" value="SLR0241 PROTEIN"/>
    <property type="match status" value="1"/>
</dbReference>
<dbReference type="SUPFAM" id="SSF74653">
    <property type="entry name" value="TolA/TonB C-terminal domain"/>
    <property type="match status" value="1"/>
</dbReference>
<evidence type="ECO:0000313" key="4">
    <source>
        <dbReference type="EMBL" id="MFD0977569.1"/>
    </source>
</evidence>
<evidence type="ECO:0000313" key="5">
    <source>
        <dbReference type="Proteomes" id="UP001597100"/>
    </source>
</evidence>
<dbReference type="InterPro" id="IPR052173">
    <property type="entry name" value="Beta-lactam_resp_regulator"/>
</dbReference>
<comment type="caution">
    <text evidence="4">The sequence shown here is derived from an EMBL/GenBank/DDBJ whole genome shotgun (WGS) entry which is preliminary data.</text>
</comment>
<organism evidence="4 5">
    <name type="scientific">Salinimicrobium gaetbulicola</name>
    <dbReference type="NCBI Taxonomy" id="999702"/>
    <lineage>
        <taxon>Bacteria</taxon>
        <taxon>Pseudomonadati</taxon>
        <taxon>Bacteroidota</taxon>
        <taxon>Flavobacteriia</taxon>
        <taxon>Flavobacteriales</taxon>
        <taxon>Flavobacteriaceae</taxon>
        <taxon>Salinimicrobium</taxon>
    </lineage>
</organism>